<keyword evidence="4" id="KW-0808">Transferase</keyword>
<evidence type="ECO:0000313" key="15">
    <source>
        <dbReference type="Proteomes" id="UP000466442"/>
    </source>
</evidence>
<comment type="pathway">
    <text evidence="2">Protein modification; protein glycosylation.</text>
</comment>
<evidence type="ECO:0000256" key="3">
    <source>
        <dbReference type="ARBA" id="ARBA00022676"/>
    </source>
</evidence>
<dbReference type="Proteomes" id="UP000466442">
    <property type="component" value="Unassembled WGS sequence"/>
</dbReference>
<evidence type="ECO:0000256" key="11">
    <source>
        <dbReference type="ARBA" id="ARBA00033088"/>
    </source>
</evidence>
<dbReference type="EMBL" id="WIXP02000006">
    <property type="protein sequence ID" value="KAF6209538.1"/>
    <property type="molecule type" value="Genomic_DNA"/>
</dbReference>
<evidence type="ECO:0000256" key="2">
    <source>
        <dbReference type="ARBA" id="ARBA00004922"/>
    </source>
</evidence>
<dbReference type="InterPro" id="IPR026051">
    <property type="entry name" value="ALG1-like"/>
</dbReference>
<accession>A0A6A4JPQ9</accession>
<keyword evidence="3" id="KW-0328">Glycosyltransferase</keyword>
<evidence type="ECO:0000256" key="6">
    <source>
        <dbReference type="ARBA" id="ARBA00022824"/>
    </source>
</evidence>
<protein>
    <recommendedName>
        <fullName evidence="10">Beta-1,4-mannosyltransferase</fullName>
    </recommendedName>
    <alternativeName>
        <fullName evidence="11">GDP-Man:GlcNAc2-PP-dolichol mannosyltransferase</fullName>
    </alternativeName>
    <alternativeName>
        <fullName evidence="9">GDP-mannose-dolichol diphosphochitobiose mannosyltransferase</fullName>
    </alternativeName>
</protein>
<dbReference type="InterPro" id="IPR001296">
    <property type="entry name" value="Glyco_trans_1"/>
</dbReference>
<keyword evidence="8" id="KW-0472">Membrane</keyword>
<evidence type="ECO:0000256" key="7">
    <source>
        <dbReference type="ARBA" id="ARBA00022989"/>
    </source>
</evidence>
<reference evidence="14" key="1">
    <citation type="journal article" date="2021" name="Mol. Ecol. Resour.">
        <title>Apolygus lucorum genome provides insights into omnivorousness and mesophyll feeding.</title>
        <authorList>
            <person name="Liu Y."/>
            <person name="Liu H."/>
            <person name="Wang H."/>
            <person name="Huang T."/>
            <person name="Liu B."/>
            <person name="Yang B."/>
            <person name="Yin L."/>
            <person name="Li B."/>
            <person name="Zhang Y."/>
            <person name="Zhang S."/>
            <person name="Jiang F."/>
            <person name="Zhang X."/>
            <person name="Ren Y."/>
            <person name="Wang B."/>
            <person name="Wang S."/>
            <person name="Lu Y."/>
            <person name="Wu K."/>
            <person name="Fan W."/>
            <person name="Wang G."/>
        </authorList>
    </citation>
    <scope>NUCLEOTIDE SEQUENCE</scope>
    <source>
        <strain evidence="14">12Hb</strain>
    </source>
</reference>
<dbReference type="GO" id="GO:0005789">
    <property type="term" value="C:endoplasmic reticulum membrane"/>
    <property type="evidence" value="ECO:0007669"/>
    <property type="project" value="UniProtKB-SubCell"/>
</dbReference>
<feature type="domain" description="Glycosyl transferase family 1" evidence="13">
    <location>
        <begin position="269"/>
        <end position="412"/>
    </location>
</feature>
<dbReference type="Pfam" id="PF00534">
    <property type="entry name" value="Glycos_transf_1"/>
    <property type="match status" value="1"/>
</dbReference>
<comment type="caution">
    <text evidence="14">The sequence shown here is derived from an EMBL/GenBank/DDBJ whole genome shotgun (WGS) entry which is preliminary data.</text>
</comment>
<evidence type="ECO:0000259" key="13">
    <source>
        <dbReference type="Pfam" id="PF00534"/>
    </source>
</evidence>
<dbReference type="OrthoDB" id="614844at2759"/>
<evidence type="ECO:0000256" key="5">
    <source>
        <dbReference type="ARBA" id="ARBA00022692"/>
    </source>
</evidence>
<dbReference type="PANTHER" id="PTHR13036:SF0">
    <property type="entry name" value="CHITOBIOSYLDIPHOSPHODOLICHOL BETA-MANNOSYLTRANSFERASE"/>
    <property type="match status" value="1"/>
</dbReference>
<keyword evidence="15" id="KW-1185">Reference proteome</keyword>
<comment type="subcellular location">
    <subcellularLocation>
        <location evidence="1">Endoplasmic reticulum membrane</location>
        <topology evidence="1">Single-pass membrane protein</topology>
    </subcellularLocation>
</comment>
<sequence>MRSYNNTIKKQGPLSEGKQVLGILLNGDQILNCSSSPTSHDQGNCGRPVGRWAVTQEGFQVNVIGYKGAKPKKQLTSDPNVSISYLPTVPEFNKYLPRLLAYFFKVLWQSLTLLWALTLKRRSDFVFVQTPPAIPVFAVVWFYSALVRAKFVIDWHNYAYSIMALTLGKTSVLVKMSYWFECYFGRKAHGNICVTKAMSLDLMTRWAIVSKVLYDRAPEEFHRTTIDERHLLFTRLSQRYPILGGALHATAFTKIEEGRPVLRSDRPGLVVSSTSWTEDEDFNILLSALVNYDKCDREDLPKLICIITGRGPLKEYYIGIIQATKWRKVSIITPWLEEDDYPLLLGSADLGVSLHTSSSGLDLPMKVVDMFGCGLAVLAHDFNCVNELVRNGQNGLIFKDAPQLSGQLIDWFANFPDGPRRYDFSKAIAAFGGLRWHQNWVQRCMPIFKPNQDFKN</sequence>
<name>A0A6A4JPQ9_APOLU</name>
<dbReference type="AlphaFoldDB" id="A0A6A4JPQ9"/>
<proteinExistence type="predicted"/>
<keyword evidence="5" id="KW-0812">Transmembrane</keyword>
<evidence type="ECO:0000256" key="10">
    <source>
        <dbReference type="ARBA" id="ARBA00031566"/>
    </source>
</evidence>
<comment type="catalytic activity">
    <reaction evidence="12">
        <text>an N,N'-diacetylchitobiosyl-diphospho-di-trans,poly-cis-dolichol + GDP-alpha-D-mannose = a beta-D-Man-(1-&gt;4)-beta-D-GlcNAc-(1-&gt;4)-alpha-D-GlcNAc-diphospho-di-trans,poly-cis-dolichol + GDP + H(+)</text>
        <dbReference type="Rhea" id="RHEA:13865"/>
        <dbReference type="Rhea" id="RHEA-COMP:19510"/>
        <dbReference type="Rhea" id="RHEA-COMP:19511"/>
        <dbReference type="ChEBI" id="CHEBI:15378"/>
        <dbReference type="ChEBI" id="CHEBI:57269"/>
        <dbReference type="ChEBI" id="CHEBI:57527"/>
        <dbReference type="ChEBI" id="CHEBI:58189"/>
        <dbReference type="ChEBI" id="CHEBI:58472"/>
        <dbReference type="EC" id="2.4.1.142"/>
    </reaction>
    <physiologicalReaction direction="left-to-right" evidence="12">
        <dbReference type="Rhea" id="RHEA:13866"/>
    </physiologicalReaction>
</comment>
<evidence type="ECO:0000256" key="8">
    <source>
        <dbReference type="ARBA" id="ARBA00023136"/>
    </source>
</evidence>
<evidence type="ECO:0000256" key="1">
    <source>
        <dbReference type="ARBA" id="ARBA00004389"/>
    </source>
</evidence>
<dbReference type="Gene3D" id="3.40.50.2000">
    <property type="entry name" value="Glycogen Phosphorylase B"/>
    <property type="match status" value="1"/>
</dbReference>
<dbReference type="PANTHER" id="PTHR13036">
    <property type="entry name" value="BETA1,4 MANNOSYLTRANSFERASE"/>
    <property type="match status" value="1"/>
</dbReference>
<gene>
    <name evidence="14" type="ORF">GE061_015286</name>
</gene>
<evidence type="ECO:0000256" key="12">
    <source>
        <dbReference type="ARBA" id="ARBA00045071"/>
    </source>
</evidence>
<evidence type="ECO:0000256" key="4">
    <source>
        <dbReference type="ARBA" id="ARBA00022679"/>
    </source>
</evidence>
<evidence type="ECO:0000256" key="9">
    <source>
        <dbReference type="ARBA" id="ARBA00031434"/>
    </source>
</evidence>
<evidence type="ECO:0000313" key="14">
    <source>
        <dbReference type="EMBL" id="KAF6209538.1"/>
    </source>
</evidence>
<dbReference type="SUPFAM" id="SSF53756">
    <property type="entry name" value="UDP-Glycosyltransferase/glycogen phosphorylase"/>
    <property type="match status" value="1"/>
</dbReference>
<keyword evidence="7" id="KW-1133">Transmembrane helix</keyword>
<keyword evidence="6" id="KW-0256">Endoplasmic reticulum</keyword>
<organism evidence="14 15">
    <name type="scientific">Apolygus lucorum</name>
    <name type="common">Small green plant bug</name>
    <name type="synonym">Lygocoris lucorum</name>
    <dbReference type="NCBI Taxonomy" id="248454"/>
    <lineage>
        <taxon>Eukaryota</taxon>
        <taxon>Metazoa</taxon>
        <taxon>Ecdysozoa</taxon>
        <taxon>Arthropoda</taxon>
        <taxon>Hexapoda</taxon>
        <taxon>Insecta</taxon>
        <taxon>Pterygota</taxon>
        <taxon>Neoptera</taxon>
        <taxon>Paraneoptera</taxon>
        <taxon>Hemiptera</taxon>
        <taxon>Heteroptera</taxon>
        <taxon>Panheteroptera</taxon>
        <taxon>Cimicomorpha</taxon>
        <taxon>Miridae</taxon>
        <taxon>Mirini</taxon>
        <taxon>Apolygus</taxon>
    </lineage>
</organism>
<dbReference type="GO" id="GO:0004578">
    <property type="term" value="F:chitobiosyldiphosphodolichol beta-mannosyltransferase activity"/>
    <property type="evidence" value="ECO:0007669"/>
    <property type="project" value="UniProtKB-EC"/>
</dbReference>